<protein>
    <submittedName>
        <fullName evidence="1">E3 UBIQUITIN-PROTEIN LIGASE COP1</fullName>
    </submittedName>
</protein>
<evidence type="ECO:0000313" key="2">
    <source>
        <dbReference type="Proteomes" id="UP001151532"/>
    </source>
</evidence>
<name>A0A9Q0PEN9_SALPP</name>
<dbReference type="AlphaFoldDB" id="A0A9Q0PEN9"/>
<dbReference type="PANTHER" id="PTHR44080">
    <property type="entry name" value="E3 UBIQUITIN-PROTEIN LIGASE COP1"/>
    <property type="match status" value="1"/>
</dbReference>
<sequence length="117" mass="13397">MSYPEGYSAGLADFQSVLSTFTQSSRLRVIAELKHGDRFHPANIISSIEFHCDDELFAIAGVSRRIKIFDFSSEISKPVAWHRFGSPEMDDSDEDGESYFISVFWLEEWQSYNANCK</sequence>
<gene>
    <name evidence="1" type="ORF">OIU79_016567</name>
</gene>
<keyword evidence="2" id="KW-1185">Reference proteome</keyword>
<dbReference type="Proteomes" id="UP001151532">
    <property type="component" value="Chromosome 2"/>
</dbReference>
<reference evidence="1" key="1">
    <citation type="submission" date="2022-11" db="EMBL/GenBank/DDBJ databases">
        <authorList>
            <person name="Hyden B.L."/>
            <person name="Feng K."/>
            <person name="Yates T."/>
            <person name="Jawdy S."/>
            <person name="Smart L.B."/>
            <person name="Muchero W."/>
        </authorList>
    </citation>
    <scope>NUCLEOTIDE SEQUENCE</scope>
    <source>
        <tissue evidence="1">Shoot tip</tissue>
    </source>
</reference>
<organism evidence="1 2">
    <name type="scientific">Salix purpurea</name>
    <name type="common">Purple osier willow</name>
    <dbReference type="NCBI Taxonomy" id="77065"/>
    <lineage>
        <taxon>Eukaryota</taxon>
        <taxon>Viridiplantae</taxon>
        <taxon>Streptophyta</taxon>
        <taxon>Embryophyta</taxon>
        <taxon>Tracheophyta</taxon>
        <taxon>Spermatophyta</taxon>
        <taxon>Magnoliopsida</taxon>
        <taxon>eudicotyledons</taxon>
        <taxon>Gunneridae</taxon>
        <taxon>Pentapetalae</taxon>
        <taxon>rosids</taxon>
        <taxon>fabids</taxon>
        <taxon>Malpighiales</taxon>
        <taxon>Salicaceae</taxon>
        <taxon>Saliceae</taxon>
        <taxon>Salix</taxon>
    </lineage>
</organism>
<accession>A0A9Q0PEN9</accession>
<dbReference type="GO" id="GO:0061630">
    <property type="term" value="F:ubiquitin protein ligase activity"/>
    <property type="evidence" value="ECO:0007669"/>
    <property type="project" value="InterPro"/>
</dbReference>
<evidence type="ECO:0000313" key="1">
    <source>
        <dbReference type="EMBL" id="KAJ6686846.1"/>
    </source>
</evidence>
<dbReference type="EMBL" id="JAPFFK010000019">
    <property type="protein sequence ID" value="KAJ6686846.1"/>
    <property type="molecule type" value="Genomic_DNA"/>
</dbReference>
<dbReference type="SUPFAM" id="SSF50978">
    <property type="entry name" value="WD40 repeat-like"/>
    <property type="match status" value="1"/>
</dbReference>
<dbReference type="InterPro" id="IPR036322">
    <property type="entry name" value="WD40_repeat_dom_sf"/>
</dbReference>
<dbReference type="InterPro" id="IPR042755">
    <property type="entry name" value="COP1"/>
</dbReference>
<dbReference type="InterPro" id="IPR015943">
    <property type="entry name" value="WD40/YVTN_repeat-like_dom_sf"/>
</dbReference>
<reference evidence="1" key="2">
    <citation type="journal article" date="2023" name="Int. J. Mol. Sci.">
        <title>De Novo Assembly and Annotation of 11 Diverse Shrub Willow (Salix) Genomes Reveals Novel Gene Organization in Sex-Linked Regions.</title>
        <authorList>
            <person name="Hyden B."/>
            <person name="Feng K."/>
            <person name="Yates T.B."/>
            <person name="Jawdy S."/>
            <person name="Cereghino C."/>
            <person name="Smart L.B."/>
            <person name="Muchero W."/>
        </authorList>
    </citation>
    <scope>NUCLEOTIDE SEQUENCE</scope>
    <source>
        <tissue evidence="1">Shoot tip</tissue>
    </source>
</reference>
<proteinExistence type="predicted"/>
<dbReference type="Gene3D" id="2.130.10.10">
    <property type="entry name" value="YVTN repeat-like/Quinoprotein amine dehydrogenase"/>
    <property type="match status" value="1"/>
</dbReference>
<dbReference type="GO" id="GO:0043161">
    <property type="term" value="P:proteasome-mediated ubiquitin-dependent protein catabolic process"/>
    <property type="evidence" value="ECO:0007669"/>
    <property type="project" value="TreeGrafter"/>
</dbReference>
<dbReference type="OrthoDB" id="1744210at2759"/>
<comment type="caution">
    <text evidence="1">The sequence shown here is derived from an EMBL/GenBank/DDBJ whole genome shotgun (WGS) entry which is preliminary data.</text>
</comment>
<dbReference type="PANTHER" id="PTHR44080:SF1">
    <property type="entry name" value="E3 UBIQUITIN-PROTEIN LIGASE COP1"/>
    <property type="match status" value="1"/>
</dbReference>